<name>A0AAD7GW03_9AGAR</name>
<keyword evidence="2" id="KW-1185">Reference proteome</keyword>
<dbReference type="AlphaFoldDB" id="A0AAD7GW03"/>
<proteinExistence type="predicted"/>
<evidence type="ECO:0008006" key="3">
    <source>
        <dbReference type="Google" id="ProtNLM"/>
    </source>
</evidence>
<comment type="caution">
    <text evidence="1">The sequence shown here is derived from an EMBL/GenBank/DDBJ whole genome shotgun (WGS) entry which is preliminary data.</text>
</comment>
<evidence type="ECO:0000313" key="1">
    <source>
        <dbReference type="EMBL" id="KAJ7706497.1"/>
    </source>
</evidence>
<accession>A0AAD7GW03</accession>
<protein>
    <recommendedName>
        <fullName evidence="3">F-box domain-containing protein</fullName>
    </recommendedName>
</protein>
<dbReference type="EMBL" id="JARKIB010000460">
    <property type="protein sequence ID" value="KAJ7706497.1"/>
    <property type="molecule type" value="Genomic_DNA"/>
</dbReference>
<reference evidence="1" key="1">
    <citation type="submission" date="2023-03" db="EMBL/GenBank/DDBJ databases">
        <title>Massive genome expansion in bonnet fungi (Mycena s.s.) driven by repeated elements and novel gene families across ecological guilds.</title>
        <authorList>
            <consortium name="Lawrence Berkeley National Laboratory"/>
            <person name="Harder C.B."/>
            <person name="Miyauchi S."/>
            <person name="Viragh M."/>
            <person name="Kuo A."/>
            <person name="Thoen E."/>
            <person name="Andreopoulos B."/>
            <person name="Lu D."/>
            <person name="Skrede I."/>
            <person name="Drula E."/>
            <person name="Henrissat B."/>
            <person name="Morin E."/>
            <person name="Kohler A."/>
            <person name="Barry K."/>
            <person name="LaButti K."/>
            <person name="Morin E."/>
            <person name="Salamov A."/>
            <person name="Lipzen A."/>
            <person name="Mereny Z."/>
            <person name="Hegedus B."/>
            <person name="Baldrian P."/>
            <person name="Stursova M."/>
            <person name="Weitz H."/>
            <person name="Taylor A."/>
            <person name="Grigoriev I.V."/>
            <person name="Nagy L.G."/>
            <person name="Martin F."/>
            <person name="Kauserud H."/>
        </authorList>
    </citation>
    <scope>NUCLEOTIDE SEQUENCE</scope>
    <source>
        <strain evidence="1">CBHHK182m</strain>
    </source>
</reference>
<dbReference type="SUPFAM" id="SSF52047">
    <property type="entry name" value="RNI-like"/>
    <property type="match status" value="1"/>
</dbReference>
<organism evidence="1 2">
    <name type="scientific">Mycena metata</name>
    <dbReference type="NCBI Taxonomy" id="1033252"/>
    <lineage>
        <taxon>Eukaryota</taxon>
        <taxon>Fungi</taxon>
        <taxon>Dikarya</taxon>
        <taxon>Basidiomycota</taxon>
        <taxon>Agaricomycotina</taxon>
        <taxon>Agaricomycetes</taxon>
        <taxon>Agaricomycetidae</taxon>
        <taxon>Agaricales</taxon>
        <taxon>Marasmiineae</taxon>
        <taxon>Mycenaceae</taxon>
        <taxon>Mycena</taxon>
    </lineage>
</organism>
<dbReference type="Proteomes" id="UP001215598">
    <property type="component" value="Unassembled WGS sequence"/>
</dbReference>
<dbReference type="Gene3D" id="3.80.10.10">
    <property type="entry name" value="Ribonuclease Inhibitor"/>
    <property type="match status" value="1"/>
</dbReference>
<evidence type="ECO:0000313" key="2">
    <source>
        <dbReference type="Proteomes" id="UP001215598"/>
    </source>
</evidence>
<gene>
    <name evidence="1" type="ORF">B0H16DRAFT_1901648</name>
</gene>
<dbReference type="InterPro" id="IPR032675">
    <property type="entry name" value="LRR_dom_sf"/>
</dbReference>
<sequence length="402" mass="45006">MLLLFPRRRSVDPPFAGFPLEIEFLIIDEFQRDIFRLRILCRVCRSWATYAQSLLFNRVDILHQTITPFLALLEERSHLANHINALHITKANASVGRLAEFHLLSPLPVLAGKLPKLNTLDFTHSSFGGGPDTLAAATWTAISRLHLHFCRFDTTDMMVELIASFPRLESLSVSQCLPAGILNRNIQIPSWRLRHLALDQLPPNAIIDWMATQSAELTVDSFRILSLGANASAVNALLSKIGGSLRHLELPWMYLPELHSPQLHDVVSLRPCTALTRVAFTERHMHDFGLGAITTLSRITSPRLCTVSFGIHLDQGYLDVHWEEIQTALMADAFSSLSAVVFDIWGGPFTHDVATPYERAVPLIKRRLALLGAKGLLQFKYSDNTANEVDAPSPAKLRRSNF</sequence>